<evidence type="ECO:0000313" key="4">
    <source>
        <dbReference type="Proteomes" id="UP001221150"/>
    </source>
</evidence>
<dbReference type="PROSITE" id="PS51257">
    <property type="entry name" value="PROKAR_LIPOPROTEIN"/>
    <property type="match status" value="1"/>
</dbReference>
<evidence type="ECO:0000256" key="2">
    <source>
        <dbReference type="SAM" id="SignalP"/>
    </source>
</evidence>
<keyword evidence="2" id="KW-0732">Signal</keyword>
<keyword evidence="4" id="KW-1185">Reference proteome</keyword>
<dbReference type="Proteomes" id="UP001221150">
    <property type="component" value="Unassembled WGS sequence"/>
</dbReference>
<evidence type="ECO:0008006" key="5">
    <source>
        <dbReference type="Google" id="ProtNLM"/>
    </source>
</evidence>
<feature type="chain" id="PRO_5045958212" description="Lipoprotein" evidence="2">
    <location>
        <begin position="21"/>
        <end position="83"/>
    </location>
</feature>
<organism evidence="3 4">
    <name type="scientific">Streptomyces tropicalis</name>
    <dbReference type="NCBI Taxonomy" id="3034234"/>
    <lineage>
        <taxon>Bacteria</taxon>
        <taxon>Bacillati</taxon>
        <taxon>Actinomycetota</taxon>
        <taxon>Actinomycetes</taxon>
        <taxon>Kitasatosporales</taxon>
        <taxon>Streptomycetaceae</taxon>
        <taxon>Streptomyces</taxon>
    </lineage>
</organism>
<evidence type="ECO:0000256" key="1">
    <source>
        <dbReference type="SAM" id="MobiDB-lite"/>
    </source>
</evidence>
<comment type="caution">
    <text evidence="3">The sequence shown here is derived from an EMBL/GenBank/DDBJ whole genome shotgun (WGS) entry which is preliminary data.</text>
</comment>
<protein>
    <recommendedName>
        <fullName evidence="5">Lipoprotein</fullName>
    </recommendedName>
</protein>
<proteinExistence type="predicted"/>
<evidence type="ECO:0000313" key="3">
    <source>
        <dbReference type="EMBL" id="MDF3301692.1"/>
    </source>
</evidence>
<dbReference type="EMBL" id="JARJBB010000015">
    <property type="protein sequence ID" value="MDF3301692.1"/>
    <property type="molecule type" value="Genomic_DNA"/>
</dbReference>
<name>A0ABT6AAK5_9ACTN</name>
<reference evidence="3 4" key="1">
    <citation type="submission" date="2023-03" db="EMBL/GenBank/DDBJ databases">
        <title>Draft genome sequence of Streptomyces sp. K1PA1 isolated from peat swamp forest in Thailand.</title>
        <authorList>
            <person name="Klaysubun C."/>
            <person name="Duangmal K."/>
        </authorList>
    </citation>
    <scope>NUCLEOTIDE SEQUENCE [LARGE SCALE GENOMIC DNA]</scope>
    <source>
        <strain evidence="3 4">K1PA1</strain>
    </source>
</reference>
<feature type="region of interest" description="Disordered" evidence="1">
    <location>
        <begin position="27"/>
        <end position="83"/>
    </location>
</feature>
<accession>A0ABT6AAK5</accession>
<gene>
    <name evidence="3" type="ORF">P3H78_24295</name>
</gene>
<feature type="signal peptide" evidence="2">
    <location>
        <begin position="1"/>
        <end position="20"/>
    </location>
</feature>
<sequence length="83" mass="8153">MIARRHRVSLIVTALLTAAAACQNHQRELHGAPHGGPAPLPAASFTHAAAGHGIHPSVSGHALAGAARTPGDPARSPGGAPPG</sequence>
<dbReference type="RefSeq" id="WP_276111274.1">
    <property type="nucleotide sequence ID" value="NZ_JARJBB010000015.1"/>
</dbReference>